<proteinExistence type="predicted"/>
<dbReference type="InterPro" id="IPR050902">
    <property type="entry name" value="ABC_Transporter_SBP"/>
</dbReference>
<sequence length="308" mass="32091">MRGGLVRTWTRGGCLGLAAVAAGLRLASVAVAAGELAPPQRPQRIVSINLCTDELALRLARPETVASVSYLSRRPDTSNVVAEAAATPVNYGLVEDVVSFRPDLVLAGLYTTRNTVTLLRALGVPVVEIDTPPSIDGVRQQIRDVGALLDGAERAEVQIQAFDARLPRVDPHAPRPRAVVVRASGFTTGPGTLLNDILTRAGIDNLAAAGPLAGQAQPPLEAVIQARPDMLILTDEEGEAPALAGEVLVHPALKALAKHARVVTLPARLWTCSGPGVAEAVARLALAADDWRAAHKAAGSASQASHKP</sequence>
<dbReference type="SUPFAM" id="SSF53807">
    <property type="entry name" value="Helical backbone' metal receptor"/>
    <property type="match status" value="1"/>
</dbReference>
<evidence type="ECO:0000313" key="4">
    <source>
        <dbReference type="Proteomes" id="UP001595704"/>
    </source>
</evidence>
<accession>A0ABV7UEK6</accession>
<dbReference type="EMBL" id="JBHRYC010000026">
    <property type="protein sequence ID" value="MFC3636918.1"/>
    <property type="molecule type" value="Genomic_DNA"/>
</dbReference>
<dbReference type="PANTHER" id="PTHR30535:SF34">
    <property type="entry name" value="MOLYBDATE-BINDING PROTEIN MOLA"/>
    <property type="match status" value="1"/>
</dbReference>
<feature type="signal peptide" evidence="1">
    <location>
        <begin position="1"/>
        <end position="32"/>
    </location>
</feature>
<dbReference type="Pfam" id="PF01497">
    <property type="entry name" value="Peripla_BP_2"/>
    <property type="match status" value="1"/>
</dbReference>
<dbReference type="RefSeq" id="WP_191318148.1">
    <property type="nucleotide sequence ID" value="NZ_BNCG01000002.1"/>
</dbReference>
<protein>
    <submittedName>
        <fullName evidence="3">ABC transporter substrate-binding protein</fullName>
    </submittedName>
</protein>
<comment type="caution">
    <text evidence="3">The sequence shown here is derived from an EMBL/GenBank/DDBJ whole genome shotgun (WGS) entry which is preliminary data.</text>
</comment>
<keyword evidence="1" id="KW-0732">Signal</keyword>
<dbReference type="Proteomes" id="UP001595704">
    <property type="component" value="Unassembled WGS sequence"/>
</dbReference>
<evidence type="ECO:0000259" key="2">
    <source>
        <dbReference type="PROSITE" id="PS50983"/>
    </source>
</evidence>
<dbReference type="PROSITE" id="PS50983">
    <property type="entry name" value="FE_B12_PBP"/>
    <property type="match status" value="1"/>
</dbReference>
<evidence type="ECO:0000256" key="1">
    <source>
        <dbReference type="SAM" id="SignalP"/>
    </source>
</evidence>
<dbReference type="PANTHER" id="PTHR30535">
    <property type="entry name" value="VITAMIN B12-BINDING PROTEIN"/>
    <property type="match status" value="1"/>
</dbReference>
<name>A0ABV7UEK6_9HYPH</name>
<gene>
    <name evidence="3" type="ORF">ACFONL_05900</name>
</gene>
<feature type="chain" id="PRO_5046398514" evidence="1">
    <location>
        <begin position="33"/>
        <end position="308"/>
    </location>
</feature>
<feature type="domain" description="Fe/B12 periplasmic-binding" evidence="2">
    <location>
        <begin position="44"/>
        <end position="298"/>
    </location>
</feature>
<evidence type="ECO:0000313" key="3">
    <source>
        <dbReference type="EMBL" id="MFC3636918.1"/>
    </source>
</evidence>
<reference evidence="4" key="1">
    <citation type="journal article" date="2019" name="Int. J. Syst. Evol. Microbiol.">
        <title>The Global Catalogue of Microorganisms (GCM) 10K type strain sequencing project: providing services to taxonomists for standard genome sequencing and annotation.</title>
        <authorList>
            <consortium name="The Broad Institute Genomics Platform"/>
            <consortium name="The Broad Institute Genome Sequencing Center for Infectious Disease"/>
            <person name="Wu L."/>
            <person name="Ma J."/>
        </authorList>
    </citation>
    <scope>NUCLEOTIDE SEQUENCE [LARGE SCALE GENOMIC DNA]</scope>
    <source>
        <strain evidence="4">KCTC 42282</strain>
    </source>
</reference>
<dbReference type="InterPro" id="IPR002491">
    <property type="entry name" value="ABC_transptr_periplasmic_BD"/>
</dbReference>
<organism evidence="3 4">
    <name type="scientific">Camelimonas fluminis</name>
    <dbReference type="NCBI Taxonomy" id="1576911"/>
    <lineage>
        <taxon>Bacteria</taxon>
        <taxon>Pseudomonadati</taxon>
        <taxon>Pseudomonadota</taxon>
        <taxon>Alphaproteobacteria</taxon>
        <taxon>Hyphomicrobiales</taxon>
        <taxon>Chelatococcaceae</taxon>
        <taxon>Camelimonas</taxon>
    </lineage>
</organism>
<keyword evidence="4" id="KW-1185">Reference proteome</keyword>
<dbReference type="Gene3D" id="3.40.50.1980">
    <property type="entry name" value="Nitrogenase molybdenum iron protein domain"/>
    <property type="match status" value="2"/>
</dbReference>